<gene>
    <name evidence="8" type="ORF">DFP97_11637</name>
</gene>
<feature type="active site" description="Proton acceptor" evidence="4">
    <location>
        <position position="21"/>
    </location>
</feature>
<dbReference type="GO" id="GO:0004553">
    <property type="term" value="F:hydrolase activity, hydrolyzing O-glycosyl compounds"/>
    <property type="evidence" value="ECO:0007669"/>
    <property type="project" value="InterPro"/>
</dbReference>
<dbReference type="Gene3D" id="2.115.10.20">
    <property type="entry name" value="Glycosyl hydrolase domain, family 43"/>
    <property type="match status" value="1"/>
</dbReference>
<dbReference type="EMBL" id="QPJD01000016">
    <property type="protein sequence ID" value="RCW42475.1"/>
    <property type="molecule type" value="Genomic_DNA"/>
</dbReference>
<proteinExistence type="inferred from homology"/>
<evidence type="ECO:0000256" key="2">
    <source>
        <dbReference type="ARBA" id="ARBA00022801"/>
    </source>
</evidence>
<dbReference type="InterPro" id="IPR023296">
    <property type="entry name" value="Glyco_hydro_beta-prop_sf"/>
</dbReference>
<keyword evidence="9" id="KW-1185">Reference proteome</keyword>
<dbReference type="AlphaFoldDB" id="A0A368VNA9"/>
<evidence type="ECO:0000313" key="8">
    <source>
        <dbReference type="EMBL" id="RCW42475.1"/>
    </source>
</evidence>
<dbReference type="InterPro" id="IPR013320">
    <property type="entry name" value="ConA-like_dom_sf"/>
</dbReference>
<dbReference type="OrthoDB" id="9801455at2"/>
<evidence type="ECO:0000256" key="6">
    <source>
        <dbReference type="RuleBase" id="RU361187"/>
    </source>
</evidence>
<evidence type="ECO:0000313" key="9">
    <source>
        <dbReference type="Proteomes" id="UP000252415"/>
    </source>
</evidence>
<dbReference type="Proteomes" id="UP000252415">
    <property type="component" value="Unassembled WGS sequence"/>
</dbReference>
<feature type="site" description="Important for catalytic activity, responsible for pKa modulation of the active site Glu and correct orientation of both the proton donor and substrate" evidence="5">
    <location>
        <position position="127"/>
    </location>
</feature>
<keyword evidence="3 6" id="KW-0326">Glycosidase</keyword>
<comment type="caution">
    <text evidence="8">The sequence shown here is derived from an EMBL/GenBank/DDBJ whole genome shotgun (WGS) entry which is preliminary data.</text>
</comment>
<evidence type="ECO:0000256" key="3">
    <source>
        <dbReference type="ARBA" id="ARBA00023295"/>
    </source>
</evidence>
<accession>A0A368VNA9</accession>
<dbReference type="InterPro" id="IPR041542">
    <property type="entry name" value="GH43_C2"/>
</dbReference>
<comment type="similarity">
    <text evidence="1 6">Belongs to the glycosyl hydrolase 43 family.</text>
</comment>
<reference evidence="8 9" key="1">
    <citation type="submission" date="2018-07" db="EMBL/GenBank/DDBJ databases">
        <title>Genomic Encyclopedia of Type Strains, Phase III (KMG-III): the genomes of soil and plant-associated and newly described type strains.</title>
        <authorList>
            <person name="Whitman W."/>
        </authorList>
    </citation>
    <scope>NUCLEOTIDE SEQUENCE [LARGE SCALE GENOMIC DNA]</scope>
    <source>
        <strain evidence="8 9">CECT 7506</strain>
    </source>
</reference>
<dbReference type="RefSeq" id="WP_114382634.1">
    <property type="nucleotide sequence ID" value="NZ_QPJD01000016.1"/>
</dbReference>
<name>A0A368VNA9_9BACL</name>
<keyword evidence="2 6" id="KW-0378">Hydrolase</keyword>
<dbReference type="Pfam" id="PF04616">
    <property type="entry name" value="Glyco_hydro_43"/>
    <property type="match status" value="1"/>
</dbReference>
<dbReference type="GO" id="GO:0005975">
    <property type="term" value="P:carbohydrate metabolic process"/>
    <property type="evidence" value="ECO:0007669"/>
    <property type="project" value="InterPro"/>
</dbReference>
<dbReference type="Pfam" id="PF17851">
    <property type="entry name" value="GH43_C2"/>
    <property type="match status" value="1"/>
</dbReference>
<protein>
    <submittedName>
        <fullName evidence="8">Alpha-N-arabinofuranosidase</fullName>
    </submittedName>
</protein>
<organism evidence="8 9">
    <name type="scientific">Paenibacillus prosopidis</name>
    <dbReference type="NCBI Taxonomy" id="630520"/>
    <lineage>
        <taxon>Bacteria</taxon>
        <taxon>Bacillati</taxon>
        <taxon>Bacillota</taxon>
        <taxon>Bacilli</taxon>
        <taxon>Bacillales</taxon>
        <taxon>Paenibacillaceae</taxon>
        <taxon>Paenibacillus</taxon>
    </lineage>
</organism>
<dbReference type="SUPFAM" id="SSF75005">
    <property type="entry name" value="Arabinanase/levansucrase/invertase"/>
    <property type="match status" value="1"/>
</dbReference>
<dbReference type="Gene3D" id="2.60.120.200">
    <property type="match status" value="1"/>
</dbReference>
<dbReference type="CDD" id="cd18617">
    <property type="entry name" value="GH43_XynB-like"/>
    <property type="match status" value="1"/>
</dbReference>
<sequence>METTFSTATYSNPVIPGFYPDPSICRVEDDYYLVTSSFAYFPGVPIFHSKDLVNWRQIGHCLTTEQQLPLGNTWISGGIFAPTIRYHDGWFYMVTTNVSGVGNFYVRSQQPEGPWSEMITVAQGGIDPSLLFDEDGSVYFQSTYSGNEGYGIYQCEIDISTGQILTESRMIWMGTGGAHPEAPHLYKINGLYYLLIAEGGTEYGHMVTISRSDAPYGPYEPCPHNPILTHRSRNSSIHATGHADLVQAHDGSWWAVFLGIRPVSYPYRHHLGRETFLAPVSWKADGWPIIGNGGSVESVMDAPQLTEVRWPSNSTREDFDDSTLGCDWVFLRNPDPLSWSLSESPGNLVLRGNKTSLDDSGAPAFVGRRLRHWSSNISALLNFEPQHEGEEAGLTVFMNDSYHYDLAVKRQEGRKVVVFRRTVGSLKAEIMLECSEGSVILKVEAQPEWFHFKIQQDSSDVLEVGSGETHLLSTEVAGGFTGVVIAMYAVCETGQGSPASFDWFEYEPLNG</sequence>
<feature type="active site" description="Proton donor" evidence="4">
    <location>
        <position position="181"/>
    </location>
</feature>
<dbReference type="InterPro" id="IPR006710">
    <property type="entry name" value="Glyco_hydro_43"/>
</dbReference>
<evidence type="ECO:0000256" key="1">
    <source>
        <dbReference type="ARBA" id="ARBA00009865"/>
    </source>
</evidence>
<evidence type="ECO:0000259" key="7">
    <source>
        <dbReference type="Pfam" id="PF17851"/>
    </source>
</evidence>
<dbReference type="SUPFAM" id="SSF49899">
    <property type="entry name" value="Concanavalin A-like lectins/glucanases"/>
    <property type="match status" value="1"/>
</dbReference>
<dbReference type="PANTHER" id="PTHR42812">
    <property type="entry name" value="BETA-XYLOSIDASE"/>
    <property type="match status" value="1"/>
</dbReference>
<dbReference type="PANTHER" id="PTHR42812:SF12">
    <property type="entry name" value="BETA-XYLOSIDASE-RELATED"/>
    <property type="match status" value="1"/>
</dbReference>
<evidence type="ECO:0000256" key="4">
    <source>
        <dbReference type="PIRSR" id="PIRSR606710-1"/>
    </source>
</evidence>
<feature type="domain" description="Beta-xylosidase C-terminal Concanavalin A-like" evidence="7">
    <location>
        <begin position="316"/>
        <end position="507"/>
    </location>
</feature>
<dbReference type="InterPro" id="IPR051795">
    <property type="entry name" value="Glycosyl_Hydrlase_43"/>
</dbReference>
<evidence type="ECO:0000256" key="5">
    <source>
        <dbReference type="PIRSR" id="PIRSR606710-2"/>
    </source>
</evidence>